<dbReference type="Pfam" id="PF12511">
    <property type="entry name" value="DUF3716"/>
    <property type="match status" value="1"/>
</dbReference>
<evidence type="ECO:0000313" key="4">
    <source>
        <dbReference type="Proteomes" id="UP000031186"/>
    </source>
</evidence>
<feature type="compositionally biased region" description="Polar residues" evidence="2">
    <location>
        <begin position="200"/>
        <end position="210"/>
    </location>
</feature>
<feature type="coiled-coil region" evidence="1">
    <location>
        <begin position="62"/>
        <end position="96"/>
    </location>
</feature>
<dbReference type="InterPro" id="IPR022190">
    <property type="entry name" value="DUF3716"/>
</dbReference>
<keyword evidence="1" id="KW-0175">Coiled coil</keyword>
<feature type="compositionally biased region" description="Polar residues" evidence="2">
    <location>
        <begin position="239"/>
        <end position="255"/>
    </location>
</feature>
<feature type="region of interest" description="Disordered" evidence="2">
    <location>
        <begin position="151"/>
        <end position="256"/>
    </location>
</feature>
<dbReference type="EMBL" id="AZNF01000037">
    <property type="protein sequence ID" value="KID59184.1"/>
    <property type="molecule type" value="Genomic_DNA"/>
</dbReference>
<dbReference type="HOGENOM" id="CLU_440097_0_0_1"/>
<protein>
    <submittedName>
        <fullName evidence="3">Heat shock protein</fullName>
    </submittedName>
</protein>
<keyword evidence="4" id="KW-1185">Reference proteome</keyword>
<accession>A0A0B4FSF8</accession>
<evidence type="ECO:0000256" key="2">
    <source>
        <dbReference type="SAM" id="MobiDB-lite"/>
    </source>
</evidence>
<dbReference type="AlphaFoldDB" id="A0A0B4FSF8"/>
<evidence type="ECO:0000256" key="1">
    <source>
        <dbReference type="SAM" id="Coils"/>
    </source>
</evidence>
<dbReference type="Proteomes" id="UP000031186">
    <property type="component" value="Unassembled WGS sequence"/>
</dbReference>
<dbReference type="VEuPathDB" id="FungiDB:MAN_10851"/>
<sequence length="595" mass="66501">MKSSQSSLPAQLLWDMLECARNGKDQMDLIARPEQLYKEHVGTIKILLDKAFGQFWQSQEPSEQYRKEIARYAGELKALEENRSNHLAKIKQAYDNQADAALQMVCDKLLPIMGPIRVRKALQNIPTEDLKYYLPASAQCGDQKFIVEAPSGYTTTERDELGRKQNRPTIRDTNSVGIQNQSPTQENGRHSAGIRRRFSKSNAAETTAQSKRQRTHNDNTTQAPESCVQELEPHEGDEQSSNQVELLSTPQTPDSTGVRIQISQENKDASSTSLVLAASEHCAATGDVQTPSKNTVPVNMTVVDADECVIGSLGTVEPWNDHIAAILRIPVVRTIKIRRGRHFTMDHLSKVCDRSDPRGVRILACMIQAGGKIMETRCGHCRGNRGTFEHCIVLDGPLFTRCGNCEWARQRCHGASGPSATEQGRDDNAQKGCGIGTSEGVAAEHTNPYWEIGQIKTRHFASPESVKQCLSWVEDDEYFKHWVVMGPDYGQVGVLREPVDFNIQLKDISEVKWNSCIVQVKMKQADSTTPTVERPAPGDVMIAFGEPRTVLEFVEFCRRRGLNVTNEEVEEMARTWLNMKSQTLLSHEPVSLDTI</sequence>
<reference evidence="3 4" key="1">
    <citation type="journal article" date="2014" name="Proc. Natl. Acad. Sci. U.S.A.">
        <title>Trajectory and genomic determinants of fungal-pathogen speciation and host adaptation.</title>
        <authorList>
            <person name="Hu X."/>
            <person name="Xiao G."/>
            <person name="Zheng P."/>
            <person name="Shang Y."/>
            <person name="Su Y."/>
            <person name="Zhang X."/>
            <person name="Liu X."/>
            <person name="Zhan S."/>
            <person name="St Leger R.J."/>
            <person name="Wang C."/>
        </authorList>
    </citation>
    <scope>NUCLEOTIDE SEQUENCE [LARGE SCALE GENOMIC DNA]</scope>
    <source>
        <strain evidence="3 4">ARSEF 549</strain>
    </source>
</reference>
<gene>
    <name evidence="3" type="ORF">MAN_10851</name>
</gene>
<feature type="non-terminal residue" evidence="3">
    <location>
        <position position="1"/>
    </location>
</feature>
<feature type="compositionally biased region" description="Polar residues" evidence="2">
    <location>
        <begin position="167"/>
        <end position="186"/>
    </location>
</feature>
<keyword evidence="3" id="KW-0346">Stress response</keyword>
<name>A0A0B4FSF8_METAF</name>
<organism evidence="3 4">
    <name type="scientific">Metarhizium anisopliae (strain ARSEF 549)</name>
    <dbReference type="NCBI Taxonomy" id="3151832"/>
    <lineage>
        <taxon>Eukaryota</taxon>
        <taxon>Fungi</taxon>
        <taxon>Dikarya</taxon>
        <taxon>Ascomycota</taxon>
        <taxon>Pezizomycotina</taxon>
        <taxon>Sordariomycetes</taxon>
        <taxon>Hypocreomycetidae</taxon>
        <taxon>Hypocreales</taxon>
        <taxon>Clavicipitaceae</taxon>
        <taxon>Metarhizium</taxon>
    </lineage>
</organism>
<comment type="caution">
    <text evidence="3">The sequence shown here is derived from an EMBL/GenBank/DDBJ whole genome shotgun (WGS) entry which is preliminary data.</text>
</comment>
<proteinExistence type="predicted"/>
<evidence type="ECO:0000313" key="3">
    <source>
        <dbReference type="EMBL" id="KID59184.1"/>
    </source>
</evidence>